<keyword evidence="6" id="KW-1185">Reference proteome</keyword>
<evidence type="ECO:0000313" key="5">
    <source>
        <dbReference type="EMBL" id="MFD2841409.1"/>
    </source>
</evidence>
<protein>
    <submittedName>
        <fullName evidence="5">Sulfurtransferase</fullName>
        <ecNumber evidence="5">2.8.1.-</ecNumber>
    </submittedName>
</protein>
<dbReference type="InterPro" id="IPR036873">
    <property type="entry name" value="Rhodanese-like_dom_sf"/>
</dbReference>
<dbReference type="InterPro" id="IPR045078">
    <property type="entry name" value="TST/MPST-like"/>
</dbReference>
<dbReference type="CDD" id="cd01449">
    <property type="entry name" value="TST_Repeat_2"/>
    <property type="match status" value="1"/>
</dbReference>
<reference evidence="6" key="1">
    <citation type="journal article" date="2019" name="Int. J. Syst. Evol. Microbiol.">
        <title>The Global Catalogue of Microorganisms (GCM) 10K type strain sequencing project: providing services to taxonomists for standard genome sequencing and annotation.</title>
        <authorList>
            <consortium name="The Broad Institute Genomics Platform"/>
            <consortium name="The Broad Institute Genome Sequencing Center for Infectious Disease"/>
            <person name="Wu L."/>
            <person name="Ma J."/>
        </authorList>
    </citation>
    <scope>NUCLEOTIDE SEQUENCE [LARGE SCALE GENOMIC DNA]</scope>
    <source>
        <strain evidence="6">KCTC 33576</strain>
    </source>
</reference>
<dbReference type="InterPro" id="IPR001763">
    <property type="entry name" value="Rhodanese-like_dom"/>
</dbReference>
<gene>
    <name evidence="5" type="ORF">ACFSYH_12660</name>
</gene>
<dbReference type="CDD" id="cd01448">
    <property type="entry name" value="TST_Repeat_1"/>
    <property type="match status" value="1"/>
</dbReference>
<feature type="domain" description="Rhodanese" evidence="4">
    <location>
        <begin position="199"/>
        <end position="321"/>
    </location>
</feature>
<sequence length="333" mass="34875">MSETYSRIFITASELAELIFDEPAGLGSAGSSGVAAMQPLIADDTQLRVLDVRWQLGRSDGSAQHMEAHIPGAVYVDLETELAVAHGDGHAGVLVSEGGRHPLPAREDFTRAVRSWGISDSSTVVVYDAVGGTSAARAWWMLRNAGLADVRILDGGLPAWTAAGYAVEAGDVQIAASDIVLGEGHMPTITIDQAAAWPEEGILIDARAAERYRGEVEPVDPRAGHIPGAISVPTFSHLGEAGMLRSTTELIEAFEEAGVIDPQVQDGCGGAVSIDVPVAVYCGSGVTASHEIAVLASLGIEASLFPGSWSQWSNNPERPVATGTDEFDEDYTG</sequence>
<name>A0ABW5XJ22_9MICO</name>
<proteinExistence type="predicted"/>
<evidence type="ECO:0000256" key="2">
    <source>
        <dbReference type="ARBA" id="ARBA00022737"/>
    </source>
</evidence>
<dbReference type="Gene3D" id="3.40.250.10">
    <property type="entry name" value="Rhodanese-like domain"/>
    <property type="match status" value="2"/>
</dbReference>
<evidence type="ECO:0000256" key="1">
    <source>
        <dbReference type="ARBA" id="ARBA00022679"/>
    </source>
</evidence>
<keyword evidence="2" id="KW-0677">Repeat</keyword>
<comment type="caution">
    <text evidence="5">The sequence shown here is derived from an EMBL/GenBank/DDBJ whole genome shotgun (WGS) entry which is preliminary data.</text>
</comment>
<dbReference type="PANTHER" id="PTHR11364:SF27">
    <property type="entry name" value="SULFURTRANSFERASE"/>
    <property type="match status" value="1"/>
</dbReference>
<evidence type="ECO:0000259" key="4">
    <source>
        <dbReference type="PROSITE" id="PS50206"/>
    </source>
</evidence>
<keyword evidence="1 5" id="KW-0808">Transferase</keyword>
<accession>A0ABW5XJ22</accession>
<feature type="domain" description="Rhodanese" evidence="4">
    <location>
        <begin position="43"/>
        <end position="169"/>
    </location>
</feature>
<dbReference type="SMART" id="SM00450">
    <property type="entry name" value="RHOD"/>
    <property type="match status" value="2"/>
</dbReference>
<dbReference type="Proteomes" id="UP001597391">
    <property type="component" value="Unassembled WGS sequence"/>
</dbReference>
<dbReference type="Pfam" id="PF00581">
    <property type="entry name" value="Rhodanese"/>
    <property type="match status" value="2"/>
</dbReference>
<feature type="region of interest" description="Disordered" evidence="3">
    <location>
        <begin position="311"/>
        <end position="333"/>
    </location>
</feature>
<dbReference type="EMBL" id="JBHUOP010000005">
    <property type="protein sequence ID" value="MFD2841409.1"/>
    <property type="molecule type" value="Genomic_DNA"/>
</dbReference>
<dbReference type="GO" id="GO:0016740">
    <property type="term" value="F:transferase activity"/>
    <property type="evidence" value="ECO:0007669"/>
    <property type="project" value="UniProtKB-KW"/>
</dbReference>
<dbReference type="PROSITE" id="PS50206">
    <property type="entry name" value="RHODANESE_3"/>
    <property type="match status" value="2"/>
</dbReference>
<evidence type="ECO:0000313" key="6">
    <source>
        <dbReference type="Proteomes" id="UP001597391"/>
    </source>
</evidence>
<organism evidence="5 6">
    <name type="scientific">Populibacterium corticicola</name>
    <dbReference type="NCBI Taxonomy" id="1812826"/>
    <lineage>
        <taxon>Bacteria</taxon>
        <taxon>Bacillati</taxon>
        <taxon>Actinomycetota</taxon>
        <taxon>Actinomycetes</taxon>
        <taxon>Micrococcales</taxon>
        <taxon>Jonesiaceae</taxon>
        <taxon>Populibacterium</taxon>
    </lineage>
</organism>
<dbReference type="EC" id="2.8.1.-" evidence="5"/>
<evidence type="ECO:0000256" key="3">
    <source>
        <dbReference type="SAM" id="MobiDB-lite"/>
    </source>
</evidence>
<dbReference type="PANTHER" id="PTHR11364">
    <property type="entry name" value="THIOSULFATE SULFERTANSFERASE"/>
    <property type="match status" value="1"/>
</dbReference>
<dbReference type="RefSeq" id="WP_377467364.1">
    <property type="nucleotide sequence ID" value="NZ_JBHUOP010000005.1"/>
</dbReference>
<dbReference type="SUPFAM" id="SSF52821">
    <property type="entry name" value="Rhodanese/Cell cycle control phosphatase"/>
    <property type="match status" value="2"/>
</dbReference>